<dbReference type="GO" id="GO:0000467">
    <property type="term" value="P:exonucleolytic trimming to generate mature 3'-end of 5.8S rRNA from tricistronic rRNA transcript (SSU-rRNA, 5.8S rRNA, LSU-rRNA)"/>
    <property type="evidence" value="ECO:0007669"/>
    <property type="project" value="InterPro"/>
</dbReference>
<dbReference type="GO" id="GO:0000175">
    <property type="term" value="F:3'-5'-RNA exonuclease activity"/>
    <property type="evidence" value="ECO:0007669"/>
    <property type="project" value="InterPro"/>
</dbReference>
<comment type="caution">
    <text evidence="5">The sequence shown here is derived from an EMBL/GenBank/DDBJ whole genome shotgun (WGS) entry which is preliminary data.</text>
</comment>
<dbReference type="GO" id="GO:0000166">
    <property type="term" value="F:nucleotide binding"/>
    <property type="evidence" value="ECO:0007669"/>
    <property type="project" value="InterPro"/>
</dbReference>
<gene>
    <name evidence="5" type="ORF">FOZ60_002869</name>
</gene>
<sequence length="831" mass="91231">MATCTEVDPKLASILGQDEFVQKMLSKTRKALVSASHLPSGTDYSVMSSIEDMSERSEAAGERVVHLLGRLFKKLDPEVHAKRIGDWGEFEDAIDNLFGRVDEAFKIKDAADHKIVGDATRDGAGLDGGFKREAEVKELSWRPQDNFKELVDNYRLRYVPRLKVKHNSDLPIPKAIVDAQNGVVSDEPLPHAYAEEIRTWREMVEAEVGEMTEVPTPQLPNKEAELMWVDTVELVDEMLDELAEAPEVAIDLEHHNMQSYRGFTCLIQIATRKKDYIVDVLAPGIMIKMHDFNRITSDPGIVKVLHGADMDVQWLQRDLSAYLCNMFDTGQAARVLELGGGYSLKNLLDFYCGYKADKANQLADWRQRPLSDRMKQYARDDVHYLLYVYDRMRAQLLCAGGGVDEGKVTAYGRKMYMSTINRSCDVALKTYKDSDSDFMEHAITLSCKTNTPLSLVGRPMLAALMYWRDKLGRERDVFPNSILTDRLALRIAMDEPVTREQLLRALGGGSGNVARQVRENADEVLAVLQYAALHPKAPIPEAGVAPKEGGKESQQSSPLPPATPEKKRRKSPASVASGGHKTWKTCSSVRDEPVVLSASRIEALDAGALPPHQPSGPTDVLSVDTAIADDGQIAATVDGVRAALGVALTEVPAELASTMYLARQKEANAEEKEEGGQAEMENPVVASTVSQPVKVTSGEKKDTPPSPEVIHLKGTKGAIPKSIRQAYANVPQAPVSGLLGKRRHGATAAAEIRRDTPAGGKRSAASQALKFIEQEFDLKDDDAAAKATQPQKKKRKNRRQGNSPSPSTTQEPAGGEGGFAKPKGIAKRQRR</sequence>
<feature type="compositionally biased region" description="Polar residues" evidence="3">
    <location>
        <begin position="801"/>
        <end position="811"/>
    </location>
</feature>
<dbReference type="Gene3D" id="3.30.420.10">
    <property type="entry name" value="Ribonuclease H-like superfamily/Ribonuclease H"/>
    <property type="match status" value="1"/>
</dbReference>
<evidence type="ECO:0000313" key="6">
    <source>
        <dbReference type="Proteomes" id="UP000541610"/>
    </source>
</evidence>
<dbReference type="InterPro" id="IPR045092">
    <property type="entry name" value="Rrp6-like"/>
</dbReference>
<dbReference type="GO" id="GO:0071051">
    <property type="term" value="P:poly(A)-dependent snoRNA 3'-end processing"/>
    <property type="evidence" value="ECO:0007669"/>
    <property type="project" value="TreeGrafter"/>
</dbReference>
<comment type="subcellular location">
    <subcellularLocation>
        <location evidence="1">Nucleus</location>
    </subcellularLocation>
</comment>
<dbReference type="GO" id="GO:0071036">
    <property type="term" value="P:nuclear polyadenylation-dependent snoRNA catabolic process"/>
    <property type="evidence" value="ECO:0007669"/>
    <property type="project" value="TreeGrafter"/>
</dbReference>
<evidence type="ECO:0000256" key="1">
    <source>
        <dbReference type="ARBA" id="ARBA00004123"/>
    </source>
</evidence>
<dbReference type="GO" id="GO:0071040">
    <property type="term" value="P:nuclear polyadenylation-dependent antisense transcript catabolic process"/>
    <property type="evidence" value="ECO:0007669"/>
    <property type="project" value="TreeGrafter"/>
</dbReference>
<dbReference type="InterPro" id="IPR002562">
    <property type="entry name" value="3'-5'_exonuclease_dom"/>
</dbReference>
<feature type="compositionally biased region" description="Polar residues" evidence="3">
    <location>
        <begin position="685"/>
        <end position="694"/>
    </location>
</feature>
<feature type="region of interest" description="Disordered" evidence="3">
    <location>
        <begin position="666"/>
        <end position="717"/>
    </location>
</feature>
<feature type="region of interest" description="Disordered" evidence="3">
    <location>
        <begin position="539"/>
        <end position="586"/>
    </location>
</feature>
<dbReference type="SMART" id="SM00474">
    <property type="entry name" value="35EXOc"/>
    <property type="match status" value="1"/>
</dbReference>
<dbReference type="Proteomes" id="UP000541610">
    <property type="component" value="Unassembled WGS sequence"/>
</dbReference>
<reference evidence="5 6" key="1">
    <citation type="submission" date="2020-04" db="EMBL/GenBank/DDBJ databases">
        <title>Perkinsus olseni comparative genomics.</title>
        <authorList>
            <person name="Bogema D.R."/>
        </authorList>
    </citation>
    <scope>NUCLEOTIDE SEQUENCE [LARGE SCALE GENOMIC DNA]</scope>
    <source>
        <strain evidence="5">00978-12</strain>
    </source>
</reference>
<dbReference type="SUPFAM" id="SSF53098">
    <property type="entry name" value="Ribonuclease H-like"/>
    <property type="match status" value="1"/>
</dbReference>
<dbReference type="GO" id="GO:0071039">
    <property type="term" value="P:nuclear polyadenylation-dependent CUT catabolic process"/>
    <property type="evidence" value="ECO:0007669"/>
    <property type="project" value="TreeGrafter"/>
</dbReference>
<dbReference type="GO" id="GO:0003727">
    <property type="term" value="F:single-stranded RNA binding"/>
    <property type="evidence" value="ECO:0007669"/>
    <property type="project" value="TreeGrafter"/>
</dbReference>
<name>A0A7J6NXP7_PEROL</name>
<dbReference type="AlphaFoldDB" id="A0A7J6NXP7"/>
<accession>A0A7J6NXP7</accession>
<dbReference type="EMBL" id="JABANP010000154">
    <property type="protein sequence ID" value="KAF4688337.1"/>
    <property type="molecule type" value="Genomic_DNA"/>
</dbReference>
<dbReference type="GO" id="GO:0071038">
    <property type="term" value="P:TRAMP-dependent tRNA surveillance pathway"/>
    <property type="evidence" value="ECO:0007669"/>
    <property type="project" value="TreeGrafter"/>
</dbReference>
<dbReference type="InterPro" id="IPR012337">
    <property type="entry name" value="RNaseH-like_sf"/>
</dbReference>
<dbReference type="InterPro" id="IPR010997">
    <property type="entry name" value="HRDC-like_sf"/>
</dbReference>
<evidence type="ECO:0000313" key="5">
    <source>
        <dbReference type="EMBL" id="KAF4688337.1"/>
    </source>
</evidence>
<keyword evidence="2" id="KW-0539">Nucleus</keyword>
<dbReference type="InterPro" id="IPR044876">
    <property type="entry name" value="HRDC_dom_sf"/>
</dbReference>
<dbReference type="GO" id="GO:0071037">
    <property type="term" value="P:nuclear polyadenylation-dependent snRNA catabolic process"/>
    <property type="evidence" value="ECO:0007669"/>
    <property type="project" value="TreeGrafter"/>
</dbReference>
<feature type="region of interest" description="Disordered" evidence="3">
    <location>
        <begin position="735"/>
        <end position="831"/>
    </location>
</feature>
<dbReference type="GO" id="GO:0071044">
    <property type="term" value="P:histone mRNA catabolic process"/>
    <property type="evidence" value="ECO:0007669"/>
    <property type="project" value="TreeGrafter"/>
</dbReference>
<evidence type="ECO:0000256" key="2">
    <source>
        <dbReference type="ARBA" id="ARBA00023242"/>
    </source>
</evidence>
<organism evidence="5 6">
    <name type="scientific">Perkinsus olseni</name>
    <name type="common">Perkinsus atlanticus</name>
    <dbReference type="NCBI Taxonomy" id="32597"/>
    <lineage>
        <taxon>Eukaryota</taxon>
        <taxon>Sar</taxon>
        <taxon>Alveolata</taxon>
        <taxon>Perkinsozoa</taxon>
        <taxon>Perkinsea</taxon>
        <taxon>Perkinsida</taxon>
        <taxon>Perkinsidae</taxon>
        <taxon>Perkinsus</taxon>
    </lineage>
</organism>
<dbReference type="PANTHER" id="PTHR12124">
    <property type="entry name" value="POLYMYOSITIS/SCLERODERMA AUTOANTIGEN-RELATED"/>
    <property type="match status" value="1"/>
</dbReference>
<dbReference type="InterPro" id="IPR036397">
    <property type="entry name" value="RNaseH_sf"/>
</dbReference>
<dbReference type="PANTHER" id="PTHR12124:SF47">
    <property type="entry name" value="EXOSOME COMPONENT 10"/>
    <property type="match status" value="1"/>
</dbReference>
<dbReference type="Pfam" id="PF01612">
    <property type="entry name" value="DNA_pol_A_exo1"/>
    <property type="match status" value="1"/>
</dbReference>
<proteinExistence type="predicted"/>
<dbReference type="InterPro" id="IPR002121">
    <property type="entry name" value="HRDC_dom"/>
</dbReference>
<evidence type="ECO:0000256" key="3">
    <source>
        <dbReference type="SAM" id="MobiDB-lite"/>
    </source>
</evidence>
<dbReference type="Gene3D" id="1.10.150.80">
    <property type="entry name" value="HRDC domain"/>
    <property type="match status" value="1"/>
</dbReference>
<feature type="compositionally biased region" description="Basic and acidic residues" evidence="3">
    <location>
        <begin position="772"/>
        <end position="784"/>
    </location>
</feature>
<feature type="domain" description="HRDC" evidence="4">
    <location>
        <begin position="454"/>
        <end position="538"/>
    </location>
</feature>
<dbReference type="OrthoDB" id="2250022at2759"/>
<dbReference type="Pfam" id="PF00570">
    <property type="entry name" value="HRDC"/>
    <property type="match status" value="1"/>
</dbReference>
<dbReference type="GO" id="GO:0071035">
    <property type="term" value="P:nuclear polyadenylation-dependent rRNA catabolic process"/>
    <property type="evidence" value="ECO:0007669"/>
    <property type="project" value="TreeGrafter"/>
</dbReference>
<protein>
    <recommendedName>
        <fullName evidence="4">HRDC domain-containing protein</fullName>
    </recommendedName>
</protein>
<dbReference type="PROSITE" id="PS50967">
    <property type="entry name" value="HRDC"/>
    <property type="match status" value="1"/>
</dbReference>
<dbReference type="SUPFAM" id="SSF47819">
    <property type="entry name" value="HRDC-like"/>
    <property type="match status" value="1"/>
</dbReference>
<dbReference type="GO" id="GO:0005730">
    <property type="term" value="C:nucleolus"/>
    <property type="evidence" value="ECO:0007669"/>
    <property type="project" value="TreeGrafter"/>
</dbReference>
<evidence type="ECO:0000259" key="4">
    <source>
        <dbReference type="PROSITE" id="PS50967"/>
    </source>
</evidence>
<dbReference type="GO" id="GO:0000176">
    <property type="term" value="C:nuclear exosome (RNase complex)"/>
    <property type="evidence" value="ECO:0007669"/>
    <property type="project" value="TreeGrafter"/>
</dbReference>